<dbReference type="Gene3D" id="3.30.560.10">
    <property type="entry name" value="Glucose Oxidase, domain 3"/>
    <property type="match status" value="1"/>
</dbReference>
<dbReference type="Proteomes" id="UP001169027">
    <property type="component" value="Unassembled WGS sequence"/>
</dbReference>
<dbReference type="PROSITE" id="PS00624">
    <property type="entry name" value="GMC_OXRED_2"/>
    <property type="match status" value="1"/>
</dbReference>
<dbReference type="InterPro" id="IPR000172">
    <property type="entry name" value="GMC_OxRdtase_N"/>
</dbReference>
<comment type="similarity">
    <text evidence="1">Belongs to the GMC oxidoreductase family.</text>
</comment>
<evidence type="ECO:0000259" key="2">
    <source>
        <dbReference type="PROSITE" id="PS00624"/>
    </source>
</evidence>
<proteinExistence type="inferred from homology"/>
<reference evidence="3" key="1">
    <citation type="submission" date="2023-06" db="EMBL/GenBank/DDBJ databases">
        <authorList>
            <person name="Jiang Y."/>
            <person name="Liu Q."/>
        </authorList>
    </citation>
    <scope>NUCLEOTIDE SEQUENCE</scope>
    <source>
        <strain evidence="3">CGMCC 1.12090</strain>
    </source>
</reference>
<comment type="caution">
    <text evidence="3">The sequence shown here is derived from an EMBL/GenBank/DDBJ whole genome shotgun (WGS) entry which is preliminary data.</text>
</comment>
<dbReference type="InterPro" id="IPR007867">
    <property type="entry name" value="GMC_OxRtase_C"/>
</dbReference>
<dbReference type="PANTHER" id="PTHR11552">
    <property type="entry name" value="GLUCOSE-METHANOL-CHOLINE GMC OXIDOREDUCTASE"/>
    <property type="match status" value="1"/>
</dbReference>
<dbReference type="PANTHER" id="PTHR11552:SF213">
    <property type="entry name" value="DEHYDROGENASE, PUTATIVE-RELATED"/>
    <property type="match status" value="1"/>
</dbReference>
<name>A0ABT8S870_9BURK</name>
<sequence length="625" mass="68480">MQGADPTTSDWDYVIVGAGAGGGPLAARLAEHGMRVMLLDAGGDPRSGDARLPDDYDVPAFHAFACENPALRWDFRIRHYADEAQQGRDWKYQAGQGVLYPRAAGLGGCSAHNAMIFMPPHASDWDRIARLTGDPSWRAVRMRRYAQRVEDCRHRPVWRAFRHLGLDPTGHGWGGWLQTEKSIPLSVLGDQGLLRVLRESARSFTHDLPTPLLSTLRWLGGGLGDPNARRWRPGSFEGLCYTPLATAGHRRSGVRERLLAVAARHPDRLHIELDALATRVLFDAEGGAVGVAYIKGARLYRAHAAPSEQAGEAREARARREVILCGGAFNTPQLLMLSGIGPAAELAAHGIPLRVDLPGVGRNLQDRYEVAVTHRMQLPWKALEGARFERDDALWRRWQKDRGGMYASNGAALGVVQRSRGAAGPDQEPDLFCMALLARFEGYFSGFSHWIRDHPDQLTWAVLKGHTRNRAGTVQLHSADPRDMPLVNFHYFEEGDDAAGVDLKAVVEAIRFVRRMTAPLREKGWIAEEVAPGTAVDSDAALADYVRQTAWGHHASCTCAIGAVDAGGVLDSAFAVHGVKRLRVVDASVFPQIPGFFIAAAIYMIAEKAADVLLEEARRTPLSAS</sequence>
<dbReference type="SUPFAM" id="SSF54373">
    <property type="entry name" value="FAD-linked reductases, C-terminal domain"/>
    <property type="match status" value="1"/>
</dbReference>
<dbReference type="SUPFAM" id="SSF51905">
    <property type="entry name" value="FAD/NAD(P)-binding domain"/>
    <property type="match status" value="1"/>
</dbReference>
<evidence type="ECO:0000313" key="3">
    <source>
        <dbReference type="EMBL" id="MDO1535104.1"/>
    </source>
</evidence>
<dbReference type="Pfam" id="PF05199">
    <property type="entry name" value="GMC_oxred_C"/>
    <property type="match status" value="1"/>
</dbReference>
<evidence type="ECO:0000313" key="4">
    <source>
        <dbReference type="Proteomes" id="UP001169027"/>
    </source>
</evidence>
<dbReference type="Gene3D" id="3.50.50.60">
    <property type="entry name" value="FAD/NAD(P)-binding domain"/>
    <property type="match status" value="1"/>
</dbReference>
<dbReference type="PIRSF" id="PIRSF000137">
    <property type="entry name" value="Alcohol_oxidase"/>
    <property type="match status" value="1"/>
</dbReference>
<dbReference type="InterPro" id="IPR012132">
    <property type="entry name" value="GMC_OxRdtase"/>
</dbReference>
<dbReference type="EMBL" id="JAUKVY010000017">
    <property type="protein sequence ID" value="MDO1535104.1"/>
    <property type="molecule type" value="Genomic_DNA"/>
</dbReference>
<protein>
    <submittedName>
        <fullName evidence="3">GMC family oxidoreductase</fullName>
    </submittedName>
</protein>
<feature type="domain" description="Glucose-methanol-choline oxidoreductase N-terminal" evidence="2">
    <location>
        <begin position="327"/>
        <end position="341"/>
    </location>
</feature>
<dbReference type="InterPro" id="IPR036188">
    <property type="entry name" value="FAD/NAD-bd_sf"/>
</dbReference>
<accession>A0ABT8S870</accession>
<evidence type="ECO:0000256" key="1">
    <source>
        <dbReference type="ARBA" id="ARBA00010790"/>
    </source>
</evidence>
<keyword evidence="4" id="KW-1185">Reference proteome</keyword>
<dbReference type="RefSeq" id="WP_301812815.1">
    <property type="nucleotide sequence ID" value="NZ_JAUJZH010000017.1"/>
</dbReference>
<organism evidence="3 4">
    <name type="scientific">Variovorax ginsengisoli</name>
    <dbReference type="NCBI Taxonomy" id="363844"/>
    <lineage>
        <taxon>Bacteria</taxon>
        <taxon>Pseudomonadati</taxon>
        <taxon>Pseudomonadota</taxon>
        <taxon>Betaproteobacteria</taxon>
        <taxon>Burkholderiales</taxon>
        <taxon>Comamonadaceae</taxon>
        <taxon>Variovorax</taxon>
    </lineage>
</organism>
<dbReference type="Pfam" id="PF13450">
    <property type="entry name" value="NAD_binding_8"/>
    <property type="match status" value="1"/>
</dbReference>
<dbReference type="Pfam" id="PF00732">
    <property type="entry name" value="GMC_oxred_N"/>
    <property type="match status" value="1"/>
</dbReference>
<gene>
    <name evidence="3" type="ORF">Q2T77_22670</name>
</gene>